<dbReference type="EMBL" id="JBHMQV010000009">
    <property type="protein sequence ID" value="MFC0848477.1"/>
    <property type="molecule type" value="Genomic_DNA"/>
</dbReference>
<dbReference type="PANTHER" id="PTHR47506">
    <property type="entry name" value="TRANSCRIPTIONAL REGULATORY PROTEIN"/>
    <property type="match status" value="1"/>
</dbReference>
<dbReference type="InterPro" id="IPR009057">
    <property type="entry name" value="Homeodomain-like_sf"/>
</dbReference>
<dbReference type="PRINTS" id="PR00455">
    <property type="entry name" value="HTHTETR"/>
</dbReference>
<dbReference type="Gene3D" id="1.10.357.10">
    <property type="entry name" value="Tetracycline Repressor, domain 2"/>
    <property type="match status" value="1"/>
</dbReference>
<dbReference type="Gene3D" id="1.10.10.60">
    <property type="entry name" value="Homeodomain-like"/>
    <property type="match status" value="1"/>
</dbReference>
<dbReference type="Pfam" id="PF16925">
    <property type="entry name" value="TetR_C_13"/>
    <property type="match status" value="1"/>
</dbReference>
<dbReference type="SUPFAM" id="SSF48498">
    <property type="entry name" value="Tetracyclin repressor-like, C-terminal domain"/>
    <property type="match status" value="1"/>
</dbReference>
<evidence type="ECO:0000313" key="7">
    <source>
        <dbReference type="Proteomes" id="UP001589887"/>
    </source>
</evidence>
<evidence type="ECO:0000256" key="3">
    <source>
        <dbReference type="ARBA" id="ARBA00023163"/>
    </source>
</evidence>
<keyword evidence="3" id="KW-0804">Transcription</keyword>
<comment type="caution">
    <text evidence="6">The sequence shown here is derived from an EMBL/GenBank/DDBJ whole genome shotgun (WGS) entry which is preliminary data.</text>
</comment>
<feature type="domain" description="HTH tetR-type" evidence="5">
    <location>
        <begin position="6"/>
        <end position="66"/>
    </location>
</feature>
<dbReference type="InterPro" id="IPR001647">
    <property type="entry name" value="HTH_TetR"/>
</dbReference>
<dbReference type="Proteomes" id="UP001589887">
    <property type="component" value="Unassembled WGS sequence"/>
</dbReference>
<sequence>MARTKEFDPDAALQSAITLFWERGYEATSMADLVEHLGIGRASIYATFGNKHELYLKALDRYGETHSAILFGELCGPGPALPAVRAVVRRFAAESTAEGTRLNGCFVTNTAAEVGAHDTAAARRVEHAWEQLETLLHAALVRARAQGELPPERDPRSLARLFLALMQGMRVMGKVSDDPARVREAAEAALTLLD</sequence>
<keyword evidence="7" id="KW-1185">Reference proteome</keyword>
<dbReference type="RefSeq" id="WP_394322993.1">
    <property type="nucleotide sequence ID" value="NZ_JBHMQV010000009.1"/>
</dbReference>
<evidence type="ECO:0000313" key="6">
    <source>
        <dbReference type="EMBL" id="MFC0848477.1"/>
    </source>
</evidence>
<protein>
    <submittedName>
        <fullName evidence="6">TetR/AcrR family transcriptional regulator</fullName>
    </submittedName>
</protein>
<proteinExistence type="predicted"/>
<gene>
    <name evidence="6" type="ORF">ACFH04_32925</name>
</gene>
<evidence type="ECO:0000256" key="2">
    <source>
        <dbReference type="ARBA" id="ARBA00023125"/>
    </source>
</evidence>
<organism evidence="6 7">
    <name type="scientific">Streptomyces noboritoensis</name>
    <dbReference type="NCBI Taxonomy" id="67337"/>
    <lineage>
        <taxon>Bacteria</taxon>
        <taxon>Bacillati</taxon>
        <taxon>Actinomycetota</taxon>
        <taxon>Actinomycetes</taxon>
        <taxon>Kitasatosporales</taxon>
        <taxon>Streptomycetaceae</taxon>
        <taxon>Streptomyces</taxon>
    </lineage>
</organism>
<accession>A0ABV6TRR3</accession>
<keyword evidence="2 4" id="KW-0238">DNA-binding</keyword>
<evidence type="ECO:0000259" key="5">
    <source>
        <dbReference type="PROSITE" id="PS50977"/>
    </source>
</evidence>
<name>A0ABV6TRR3_9ACTN</name>
<evidence type="ECO:0000256" key="1">
    <source>
        <dbReference type="ARBA" id="ARBA00023015"/>
    </source>
</evidence>
<dbReference type="Pfam" id="PF00440">
    <property type="entry name" value="TetR_N"/>
    <property type="match status" value="1"/>
</dbReference>
<dbReference type="PROSITE" id="PS50977">
    <property type="entry name" value="HTH_TETR_2"/>
    <property type="match status" value="1"/>
</dbReference>
<feature type="DNA-binding region" description="H-T-H motif" evidence="4">
    <location>
        <begin position="29"/>
        <end position="48"/>
    </location>
</feature>
<dbReference type="PANTHER" id="PTHR47506:SF1">
    <property type="entry name" value="HTH-TYPE TRANSCRIPTIONAL REGULATOR YJDC"/>
    <property type="match status" value="1"/>
</dbReference>
<dbReference type="InterPro" id="IPR011075">
    <property type="entry name" value="TetR_C"/>
</dbReference>
<keyword evidence="1" id="KW-0805">Transcription regulation</keyword>
<dbReference type="SUPFAM" id="SSF46689">
    <property type="entry name" value="Homeodomain-like"/>
    <property type="match status" value="1"/>
</dbReference>
<reference evidence="6 7" key="1">
    <citation type="submission" date="2024-09" db="EMBL/GenBank/DDBJ databases">
        <authorList>
            <person name="Sun Q."/>
            <person name="Mori K."/>
        </authorList>
    </citation>
    <scope>NUCLEOTIDE SEQUENCE [LARGE SCALE GENOMIC DNA]</scope>
    <source>
        <strain evidence="6 7">JCM 4557</strain>
    </source>
</reference>
<evidence type="ECO:0000256" key="4">
    <source>
        <dbReference type="PROSITE-ProRule" id="PRU00335"/>
    </source>
</evidence>
<dbReference type="InterPro" id="IPR036271">
    <property type="entry name" value="Tet_transcr_reg_TetR-rel_C_sf"/>
</dbReference>